<keyword evidence="2" id="KW-1185">Reference proteome</keyword>
<dbReference type="Proteomes" id="UP001396334">
    <property type="component" value="Unassembled WGS sequence"/>
</dbReference>
<protein>
    <submittedName>
        <fullName evidence="1">Uncharacterized protein</fullName>
    </submittedName>
</protein>
<accession>A0ABR2SYL1</accession>
<evidence type="ECO:0000313" key="2">
    <source>
        <dbReference type="Proteomes" id="UP001396334"/>
    </source>
</evidence>
<evidence type="ECO:0000313" key="1">
    <source>
        <dbReference type="EMBL" id="KAK9030326.1"/>
    </source>
</evidence>
<sequence length="83" mass="9297">MKTEVGRNMPRQRSGQISVEALAPRASLWALVLNDLNDDFCLSPRGIWAGNMPRQELGHVLYAVAETWAGYMMQQEFGQVGQC</sequence>
<comment type="caution">
    <text evidence="1">The sequence shown here is derived from an EMBL/GenBank/DDBJ whole genome shotgun (WGS) entry which is preliminary data.</text>
</comment>
<name>A0ABR2SYL1_9ROSI</name>
<proteinExistence type="predicted"/>
<dbReference type="EMBL" id="JBBPBN010000010">
    <property type="protein sequence ID" value="KAK9030326.1"/>
    <property type="molecule type" value="Genomic_DNA"/>
</dbReference>
<reference evidence="1 2" key="1">
    <citation type="journal article" date="2024" name="G3 (Bethesda)">
        <title>Genome assembly of Hibiscus sabdariffa L. provides insights into metabolisms of medicinal natural products.</title>
        <authorList>
            <person name="Kim T."/>
        </authorList>
    </citation>
    <scope>NUCLEOTIDE SEQUENCE [LARGE SCALE GENOMIC DNA]</scope>
    <source>
        <strain evidence="1">TK-2024</strain>
        <tissue evidence="1">Old leaves</tissue>
    </source>
</reference>
<organism evidence="1 2">
    <name type="scientific">Hibiscus sabdariffa</name>
    <name type="common">roselle</name>
    <dbReference type="NCBI Taxonomy" id="183260"/>
    <lineage>
        <taxon>Eukaryota</taxon>
        <taxon>Viridiplantae</taxon>
        <taxon>Streptophyta</taxon>
        <taxon>Embryophyta</taxon>
        <taxon>Tracheophyta</taxon>
        <taxon>Spermatophyta</taxon>
        <taxon>Magnoliopsida</taxon>
        <taxon>eudicotyledons</taxon>
        <taxon>Gunneridae</taxon>
        <taxon>Pentapetalae</taxon>
        <taxon>rosids</taxon>
        <taxon>malvids</taxon>
        <taxon>Malvales</taxon>
        <taxon>Malvaceae</taxon>
        <taxon>Malvoideae</taxon>
        <taxon>Hibiscus</taxon>
    </lineage>
</organism>
<gene>
    <name evidence="1" type="ORF">V6N11_031754</name>
</gene>